<reference evidence="5" key="1">
    <citation type="journal article" date="2020" name="mSystems">
        <title>Genome- and Community-Level Interaction Insights into Carbon Utilization and Element Cycling Functions of Hydrothermarchaeota in Hydrothermal Sediment.</title>
        <authorList>
            <person name="Zhou Z."/>
            <person name="Liu Y."/>
            <person name="Xu W."/>
            <person name="Pan J."/>
            <person name="Luo Z.H."/>
            <person name="Li M."/>
        </authorList>
    </citation>
    <scope>NUCLEOTIDE SEQUENCE [LARGE SCALE GENOMIC DNA]</scope>
    <source>
        <strain evidence="5">SpSt-751</strain>
    </source>
</reference>
<evidence type="ECO:0000256" key="4">
    <source>
        <dbReference type="ARBA" id="ARBA00023118"/>
    </source>
</evidence>
<sequence length="322" mass="36607">MKTYQIVIKPLTGFGTLLKGDTLFGHICWQIYYDKYLLGKDLETLLNDYTTNPFCVVSSAYPYVESDGSKESQIYLKKPSLPLHFLFSLPEEELVQKRKELKAKEYFVYKPPLPPLSQIEYLSSDDIIVKDEQVRCTINRFLGTTSRGGFAPFAVPKLWYLTKLVLFIGIRDDIPVEGIIEALKRVGKFGYGRDATAGWGKFEVLSYEEIDFYANTRKTENAYYALSPVVPDKNGNYAEIFYEPFIRFGRHGDVLSASPNPFKAPVLMADEGAILISKKFEKRIYVGRAILGVSSVKEKAVHQGYSLVIPVEVSYDKIQNNH</sequence>
<keyword evidence="4" id="KW-0051">Antiviral defense</keyword>
<organism evidence="5">
    <name type="scientific">Dictyoglomus turgidum</name>
    <dbReference type="NCBI Taxonomy" id="513050"/>
    <lineage>
        <taxon>Bacteria</taxon>
        <taxon>Pseudomonadati</taxon>
        <taxon>Dictyoglomota</taxon>
        <taxon>Dictyoglomia</taxon>
        <taxon>Dictyoglomales</taxon>
        <taxon>Dictyoglomaceae</taxon>
        <taxon>Dictyoglomus</taxon>
    </lineage>
</organism>
<dbReference type="InterPro" id="IPR005510">
    <property type="entry name" value="Csm4"/>
</dbReference>
<comment type="similarity">
    <text evidence="1">Belongs to the CRISPR-associated Csm4 family.</text>
</comment>
<proteinExistence type="inferred from homology"/>
<evidence type="ECO:0000256" key="2">
    <source>
        <dbReference type="ARBA" id="ARBA00016109"/>
    </source>
</evidence>
<accession>A0A7C3SNC6</accession>
<gene>
    <name evidence="5" type="ORF">ENV35_04410</name>
</gene>
<comment type="caution">
    <text evidence="5">The sequence shown here is derived from an EMBL/GenBank/DDBJ whole genome shotgun (WGS) entry which is preliminary data.</text>
</comment>
<dbReference type="NCBIfam" id="TIGR01903">
    <property type="entry name" value="cas5_csm4"/>
    <property type="match status" value="1"/>
</dbReference>
<name>A0A7C3SNC6_9BACT</name>
<evidence type="ECO:0000256" key="1">
    <source>
        <dbReference type="ARBA" id="ARBA00005772"/>
    </source>
</evidence>
<dbReference type="GO" id="GO:0051607">
    <property type="term" value="P:defense response to virus"/>
    <property type="evidence" value="ECO:0007669"/>
    <property type="project" value="UniProtKB-KW"/>
</dbReference>
<evidence type="ECO:0000256" key="3">
    <source>
        <dbReference type="ARBA" id="ARBA00022884"/>
    </source>
</evidence>
<keyword evidence="3" id="KW-0694">RNA-binding</keyword>
<dbReference type="EMBL" id="DTGA01000100">
    <property type="protein sequence ID" value="HGB31099.1"/>
    <property type="molecule type" value="Genomic_DNA"/>
</dbReference>
<dbReference type="GO" id="GO:0003723">
    <property type="term" value="F:RNA binding"/>
    <property type="evidence" value="ECO:0007669"/>
    <property type="project" value="UniProtKB-KW"/>
</dbReference>
<evidence type="ECO:0000313" key="5">
    <source>
        <dbReference type="EMBL" id="HGB31099.1"/>
    </source>
</evidence>
<protein>
    <recommendedName>
        <fullName evidence="2">CRISPR system Cms protein Csm4</fullName>
    </recommendedName>
</protein>
<dbReference type="AlphaFoldDB" id="A0A7C3SNC6"/>